<dbReference type="InterPro" id="IPR035969">
    <property type="entry name" value="Rab-GAP_TBC_sf"/>
</dbReference>
<feature type="region of interest" description="Disordered" evidence="1">
    <location>
        <begin position="1"/>
        <end position="34"/>
    </location>
</feature>
<dbReference type="GO" id="GO:0031267">
    <property type="term" value="F:small GTPase binding"/>
    <property type="evidence" value="ECO:0007669"/>
    <property type="project" value="TreeGrafter"/>
</dbReference>
<dbReference type="OrthoDB" id="294251at2759"/>
<feature type="compositionally biased region" description="Low complexity" evidence="1">
    <location>
        <begin position="83"/>
        <end position="103"/>
    </location>
</feature>
<organism evidence="3 4">
    <name type="scientific">Septoria linicola</name>
    <dbReference type="NCBI Taxonomy" id="215465"/>
    <lineage>
        <taxon>Eukaryota</taxon>
        <taxon>Fungi</taxon>
        <taxon>Dikarya</taxon>
        <taxon>Ascomycota</taxon>
        <taxon>Pezizomycotina</taxon>
        <taxon>Dothideomycetes</taxon>
        <taxon>Dothideomycetidae</taxon>
        <taxon>Mycosphaerellales</taxon>
        <taxon>Mycosphaerellaceae</taxon>
        <taxon>Septoria</taxon>
    </lineage>
</organism>
<keyword evidence="4" id="KW-1185">Reference proteome</keyword>
<name>A0A9Q9B4U7_9PEZI</name>
<dbReference type="PANTHER" id="PTHR47219">
    <property type="entry name" value="RAB GTPASE-ACTIVATING PROTEIN 1-LIKE"/>
    <property type="match status" value="1"/>
</dbReference>
<feature type="region of interest" description="Disordered" evidence="1">
    <location>
        <begin position="278"/>
        <end position="322"/>
    </location>
</feature>
<dbReference type="Pfam" id="PF00566">
    <property type="entry name" value="RabGAP-TBC"/>
    <property type="match status" value="1"/>
</dbReference>
<feature type="compositionally biased region" description="Polar residues" evidence="1">
    <location>
        <begin position="288"/>
        <end position="307"/>
    </location>
</feature>
<gene>
    <name evidence="3" type="ORF">Slin15195_G096850</name>
</gene>
<evidence type="ECO:0000256" key="1">
    <source>
        <dbReference type="SAM" id="MobiDB-lite"/>
    </source>
</evidence>
<feature type="compositionally biased region" description="Polar residues" evidence="1">
    <location>
        <begin position="495"/>
        <end position="504"/>
    </location>
</feature>
<dbReference type="GO" id="GO:0005096">
    <property type="term" value="F:GTPase activator activity"/>
    <property type="evidence" value="ECO:0007669"/>
    <property type="project" value="TreeGrafter"/>
</dbReference>
<dbReference type="AlphaFoldDB" id="A0A9Q9B4U7"/>
<proteinExistence type="predicted"/>
<dbReference type="Gene3D" id="1.10.472.80">
    <property type="entry name" value="Ypt/Rab-GAP domain of gyp1p, domain 3"/>
    <property type="match status" value="1"/>
</dbReference>
<dbReference type="FunFam" id="1.10.472.80:FF:000055">
    <property type="entry name" value="TBC domain-containing protein C1778.09"/>
    <property type="match status" value="1"/>
</dbReference>
<dbReference type="Proteomes" id="UP001056384">
    <property type="component" value="Chromosome 8"/>
</dbReference>
<feature type="compositionally biased region" description="Low complexity" evidence="1">
    <location>
        <begin position="15"/>
        <end position="29"/>
    </location>
</feature>
<reference evidence="3" key="1">
    <citation type="submission" date="2022-06" db="EMBL/GenBank/DDBJ databases">
        <title>Complete genome sequences of two strains of the flax pathogen Septoria linicola.</title>
        <authorList>
            <person name="Lapalu N."/>
            <person name="Simon A."/>
            <person name="Demenou B."/>
            <person name="Paumier D."/>
            <person name="Guillot M.-P."/>
            <person name="Gout L."/>
            <person name="Valade R."/>
        </authorList>
    </citation>
    <scope>NUCLEOTIDE SEQUENCE</scope>
    <source>
        <strain evidence="3">SE15195</strain>
    </source>
</reference>
<dbReference type="PROSITE" id="PS50086">
    <property type="entry name" value="TBC_RABGAP"/>
    <property type="match status" value="1"/>
</dbReference>
<feature type="region of interest" description="Disordered" evidence="1">
    <location>
        <begin position="116"/>
        <end position="200"/>
    </location>
</feature>
<dbReference type="EMBL" id="CP099425">
    <property type="protein sequence ID" value="USW56366.1"/>
    <property type="molecule type" value="Genomic_DNA"/>
</dbReference>
<feature type="region of interest" description="Disordered" evidence="1">
    <location>
        <begin position="62"/>
        <end position="103"/>
    </location>
</feature>
<evidence type="ECO:0000259" key="2">
    <source>
        <dbReference type="PROSITE" id="PS50086"/>
    </source>
</evidence>
<protein>
    <submittedName>
        <fullName evidence="3">Rab-GTPase-TBC domain-containing protein</fullName>
    </submittedName>
</protein>
<sequence length="899" mass="99491">MRYEELRSGLPPRAVRSISDNSTSTSVDTTRNHVSIDEQKWGKQVLVPHFSEFGRSSARRPWTANAAPSSSPASVAHQDHNRNTNNNNNNINDNNNNGLTATATSSTSFDFGFKRDSGIASSSPPAEEDATTTSVLSSREHNSSPPRPSIAVSEGATRHVPAIVVQHEAAERSSRPPFSAYSSPRKPTGMRMRLARSASPPATVKRMASFHGLDVPAVATEDISLEDLASNKVEFSTRGSLLFGGKKMQDIISSQGHEDAPVNGAVAPPPVCPLMPPHKSEADEAVSNGVSKENATPSTESLRNGGTTPVAEKRQGLVAGRRKPSIQMLQAAIHGGRVLSAEEMTFSMKVRSMYEHGDERAANWGLPDSRAMSRATSGKETPDTFTRDTPTPEVVIHKTRSYEQNSGGDNWPLPDNRLSYVSKYSRTSNELAGGIEDWQDVDGYVDRYGFIHQDRGGSSGSSRSRPEAGMQRVATSLRVEADQPRRPRERRLHRNVSSARSSQSLPPPPKDWNFKRGPGSVHSAHSTVTRHSKNPFRSRSTRLLAEASDMLTLPPGLEDIAEMDDSGKTASAQKQREWARGEKWQRMARTVRRKNEGKGGGMHFDFDTADPKLIERTWKGIPDRWRAAAWHSFLSSSAKRRGSQTTDEELIGQFHKLQDMSCADDVQIDVDVPRTVQLHIMFRRRYRGGQRLLFRVLHAMALYFPEVGYVQGMASIAVTLLCYFDEEKAFVMMVRLWQLRGLESFFTEDFSGLMAALAEFEQDWLSNGDVANKLIELGITSTTYGTRWYLTLFNMSVPFPAQLRIWDVFMLLGDAPVTTTVNDTTLPNSNVFGGADLDVLHATSAALIDATRDILLDSDFENAMKVLTSFVPVKDEDILMRVARAEYKIRKKKAGQVKA</sequence>
<dbReference type="SMART" id="SM00164">
    <property type="entry name" value="TBC"/>
    <property type="match status" value="1"/>
</dbReference>
<feature type="region of interest" description="Disordered" evidence="1">
    <location>
        <begin position="369"/>
        <end position="390"/>
    </location>
</feature>
<dbReference type="InterPro" id="IPR050302">
    <property type="entry name" value="Rab_GAP_TBC_domain"/>
</dbReference>
<feature type="compositionally biased region" description="Low complexity" evidence="1">
    <location>
        <begin position="64"/>
        <end position="74"/>
    </location>
</feature>
<dbReference type="SUPFAM" id="SSF47923">
    <property type="entry name" value="Ypt/Rab-GAP domain of gyp1p"/>
    <property type="match status" value="2"/>
</dbReference>
<dbReference type="InterPro" id="IPR000195">
    <property type="entry name" value="Rab-GAP-TBC_dom"/>
</dbReference>
<evidence type="ECO:0000313" key="4">
    <source>
        <dbReference type="Proteomes" id="UP001056384"/>
    </source>
</evidence>
<dbReference type="PANTHER" id="PTHR47219:SF9">
    <property type="entry name" value="GTPASE ACTIVATING PROTEIN AND CENTROSOME-ASSOCIATED, ISOFORM B"/>
    <property type="match status" value="1"/>
</dbReference>
<dbReference type="Gene3D" id="1.10.8.270">
    <property type="entry name" value="putative rabgap domain of human tbc1 domain family member 14 like domains"/>
    <property type="match status" value="1"/>
</dbReference>
<feature type="domain" description="Rab-GAP TBC" evidence="2">
    <location>
        <begin position="620"/>
        <end position="813"/>
    </location>
</feature>
<feature type="region of interest" description="Disordered" evidence="1">
    <location>
        <begin position="452"/>
        <end position="536"/>
    </location>
</feature>
<accession>A0A9Q9B4U7</accession>
<dbReference type="FunFam" id="1.10.8.270:FF:000023">
    <property type="entry name" value="TBC domain-containing protein C1778.09"/>
    <property type="match status" value="1"/>
</dbReference>
<evidence type="ECO:0000313" key="3">
    <source>
        <dbReference type="EMBL" id="USW56366.1"/>
    </source>
</evidence>